<proteinExistence type="predicted"/>
<dbReference type="Proteomes" id="UP000298781">
    <property type="component" value="Chromosome"/>
</dbReference>
<dbReference type="AlphaFoldDB" id="A0A4D7B047"/>
<gene>
    <name evidence="3" type="ORF">E8M01_23915</name>
</gene>
<feature type="region of interest" description="Disordered" evidence="1">
    <location>
        <begin position="46"/>
        <end position="73"/>
    </location>
</feature>
<sequence length="73" mass="7800">MKFPFLALIFAAAISSPAFAQGAGDAGNGGGGSRANYDYSYRFPGEQPQNVFEGSRPRGAPAIRRDQTPHARR</sequence>
<organism evidence="3 4">
    <name type="scientific">Phreatobacter stygius</name>
    <dbReference type="NCBI Taxonomy" id="1940610"/>
    <lineage>
        <taxon>Bacteria</taxon>
        <taxon>Pseudomonadati</taxon>
        <taxon>Pseudomonadota</taxon>
        <taxon>Alphaproteobacteria</taxon>
        <taxon>Hyphomicrobiales</taxon>
        <taxon>Phreatobacteraceae</taxon>
        <taxon>Phreatobacter</taxon>
    </lineage>
</organism>
<reference evidence="3 4" key="1">
    <citation type="submission" date="2019-04" db="EMBL/GenBank/DDBJ databases">
        <title>Phreatobacter aquaticus sp. nov.</title>
        <authorList>
            <person name="Choi A."/>
        </authorList>
    </citation>
    <scope>NUCLEOTIDE SEQUENCE [LARGE SCALE GENOMIC DNA]</scope>
    <source>
        <strain evidence="3 4">KCTC 52518</strain>
    </source>
</reference>
<keyword evidence="2" id="KW-0732">Signal</keyword>
<name>A0A4D7B047_9HYPH</name>
<feature type="signal peptide" evidence="2">
    <location>
        <begin position="1"/>
        <end position="20"/>
    </location>
</feature>
<evidence type="ECO:0000313" key="3">
    <source>
        <dbReference type="EMBL" id="QCI67024.1"/>
    </source>
</evidence>
<feature type="chain" id="PRO_5020516144" evidence="2">
    <location>
        <begin position="21"/>
        <end position="73"/>
    </location>
</feature>
<protein>
    <submittedName>
        <fullName evidence="3">Uncharacterized protein</fullName>
    </submittedName>
</protein>
<evidence type="ECO:0000256" key="2">
    <source>
        <dbReference type="SAM" id="SignalP"/>
    </source>
</evidence>
<dbReference type="KEGG" id="pstg:E8M01_23915"/>
<keyword evidence="4" id="KW-1185">Reference proteome</keyword>
<evidence type="ECO:0000313" key="4">
    <source>
        <dbReference type="Proteomes" id="UP000298781"/>
    </source>
</evidence>
<accession>A0A4D7B047</accession>
<dbReference type="RefSeq" id="WP_136962462.1">
    <property type="nucleotide sequence ID" value="NZ_CP039690.1"/>
</dbReference>
<evidence type="ECO:0000256" key="1">
    <source>
        <dbReference type="SAM" id="MobiDB-lite"/>
    </source>
</evidence>
<dbReference type="EMBL" id="CP039690">
    <property type="protein sequence ID" value="QCI67024.1"/>
    <property type="molecule type" value="Genomic_DNA"/>
</dbReference>
<feature type="compositionally biased region" description="Basic and acidic residues" evidence="1">
    <location>
        <begin position="63"/>
        <end position="73"/>
    </location>
</feature>